<reference evidence="1 2" key="1">
    <citation type="journal article" date="2012" name="Genome Biol.">
        <title>Genome and low-iron response of an oceanic diatom adapted to chronic iron limitation.</title>
        <authorList>
            <person name="Lommer M."/>
            <person name="Specht M."/>
            <person name="Roy A.S."/>
            <person name="Kraemer L."/>
            <person name="Andreson R."/>
            <person name="Gutowska M.A."/>
            <person name="Wolf J."/>
            <person name="Bergner S.V."/>
            <person name="Schilhabel M.B."/>
            <person name="Klostermeier U.C."/>
            <person name="Beiko R.G."/>
            <person name="Rosenstiel P."/>
            <person name="Hippler M."/>
            <person name="Laroche J."/>
        </authorList>
    </citation>
    <scope>NUCLEOTIDE SEQUENCE [LARGE SCALE GENOMIC DNA]</scope>
    <source>
        <strain evidence="1 2">CCMP1005</strain>
    </source>
</reference>
<proteinExistence type="predicted"/>
<protein>
    <submittedName>
        <fullName evidence="1">Uncharacterized protein</fullName>
    </submittedName>
</protein>
<keyword evidence="2" id="KW-1185">Reference proteome</keyword>
<accession>K0S926</accession>
<sequence length="107" mass="11757">MDSKGDRSSSDIRRGWGPVLAAEKEVSHETLSGGGGRTHLRSALRKRNGRLVWTAPGCCDLLSPTARGGGRAGHQIWRMRRTKIRPKQLRPVNTSCVRQAKPTTKEG</sequence>
<dbReference type="AlphaFoldDB" id="K0S926"/>
<organism evidence="1 2">
    <name type="scientific">Thalassiosira oceanica</name>
    <name type="common">Marine diatom</name>
    <dbReference type="NCBI Taxonomy" id="159749"/>
    <lineage>
        <taxon>Eukaryota</taxon>
        <taxon>Sar</taxon>
        <taxon>Stramenopiles</taxon>
        <taxon>Ochrophyta</taxon>
        <taxon>Bacillariophyta</taxon>
        <taxon>Coscinodiscophyceae</taxon>
        <taxon>Thalassiosirophycidae</taxon>
        <taxon>Thalassiosirales</taxon>
        <taxon>Thalassiosiraceae</taxon>
        <taxon>Thalassiosira</taxon>
    </lineage>
</organism>
<evidence type="ECO:0000313" key="1">
    <source>
        <dbReference type="EMBL" id="EJK61790.1"/>
    </source>
</evidence>
<evidence type="ECO:0000313" key="2">
    <source>
        <dbReference type="Proteomes" id="UP000266841"/>
    </source>
</evidence>
<dbReference type="EMBL" id="AGNL01019492">
    <property type="protein sequence ID" value="EJK61790.1"/>
    <property type="molecule type" value="Genomic_DNA"/>
</dbReference>
<comment type="caution">
    <text evidence="1">The sequence shown here is derived from an EMBL/GenBank/DDBJ whole genome shotgun (WGS) entry which is preliminary data.</text>
</comment>
<dbReference type="Proteomes" id="UP000266841">
    <property type="component" value="Unassembled WGS sequence"/>
</dbReference>
<name>K0S926_THAOC</name>
<gene>
    <name evidence="1" type="ORF">THAOC_17660</name>
</gene>